<dbReference type="Pfam" id="PF14155">
    <property type="entry name" value="DUF4307"/>
    <property type="match status" value="1"/>
</dbReference>
<evidence type="ECO:0000313" key="2">
    <source>
        <dbReference type="EMBL" id="AIG63901.1"/>
    </source>
</evidence>
<organism evidence="2 3">
    <name type="scientific">Corynebacterium atypicum</name>
    <dbReference type="NCBI Taxonomy" id="191610"/>
    <lineage>
        <taxon>Bacteria</taxon>
        <taxon>Bacillati</taxon>
        <taxon>Actinomycetota</taxon>
        <taxon>Actinomycetes</taxon>
        <taxon>Mycobacteriales</taxon>
        <taxon>Corynebacteriaceae</taxon>
        <taxon>Corynebacterium</taxon>
    </lineage>
</organism>
<keyword evidence="3" id="KW-1185">Reference proteome</keyword>
<protein>
    <recommendedName>
        <fullName evidence="4">DUF4307 domain-containing protein</fullName>
    </recommendedName>
</protein>
<name>A0ABN4DCG7_9CORY</name>
<evidence type="ECO:0000313" key="3">
    <source>
        <dbReference type="Proteomes" id="UP000028504"/>
    </source>
</evidence>
<reference evidence="2 3" key="1">
    <citation type="submission" date="2014-07" db="EMBL/GenBank/DDBJ databases">
        <title>Complete genome sequence of Corynebacterium atypicum DSM 44849: identifiction of the mycolic acid biosynthesis genes.</title>
        <authorList>
            <person name="Tippelt A."/>
            <person name="Mollmann S."/>
            <person name="Albersmeier A."/>
            <person name="Jaenicke S."/>
            <person name="Ruckert C."/>
            <person name="Tauch A."/>
        </authorList>
    </citation>
    <scope>NUCLEOTIDE SEQUENCE [LARGE SCALE GENOMIC DNA]</scope>
    <source>
        <strain evidence="2 3">R2070</strain>
    </source>
</reference>
<keyword evidence="1" id="KW-0812">Transmembrane</keyword>
<proteinExistence type="predicted"/>
<keyword evidence="1" id="KW-0472">Membrane</keyword>
<sequence length="144" mass="15968">MARPVERYGATRRPLDPTTNRWTGRAIIIAILVVAVLTVVFFAQFVMQRQDTDVSATMSNFQRVDDNHLAMRVDVSRDDPSKPAYCIVTAIDYDKAEVGRRDVILPAGGDKVQRLEVEIPTRDVPVSGSIYGCSSQLPSFLRAG</sequence>
<feature type="transmembrane region" description="Helical" evidence="1">
    <location>
        <begin position="22"/>
        <end position="43"/>
    </location>
</feature>
<dbReference type="EMBL" id="CP008944">
    <property type="protein sequence ID" value="AIG63901.1"/>
    <property type="molecule type" value="Genomic_DNA"/>
</dbReference>
<evidence type="ECO:0000256" key="1">
    <source>
        <dbReference type="SAM" id="Phobius"/>
    </source>
</evidence>
<dbReference type="Proteomes" id="UP000028504">
    <property type="component" value="Chromosome"/>
</dbReference>
<gene>
    <name evidence="2" type="ORF">CATYP_03645</name>
</gene>
<evidence type="ECO:0008006" key="4">
    <source>
        <dbReference type="Google" id="ProtNLM"/>
    </source>
</evidence>
<accession>A0ABN4DCG7</accession>
<dbReference type="InterPro" id="IPR025443">
    <property type="entry name" value="DUF4307"/>
</dbReference>
<keyword evidence="1" id="KW-1133">Transmembrane helix</keyword>